<reference evidence="1" key="2">
    <citation type="submission" date="2023-06" db="EMBL/GenBank/DDBJ databases">
        <authorList>
            <consortium name="Lawrence Berkeley National Laboratory"/>
            <person name="Haridas S."/>
            <person name="Hensen N."/>
            <person name="Bonometti L."/>
            <person name="Westerberg I."/>
            <person name="Brannstrom I.O."/>
            <person name="Guillou S."/>
            <person name="Cros-Aarteil S."/>
            <person name="Calhoun S."/>
            <person name="Kuo A."/>
            <person name="Mondo S."/>
            <person name="Pangilinan J."/>
            <person name="Riley R."/>
            <person name="Labutti K."/>
            <person name="Andreopoulos B."/>
            <person name="Lipzen A."/>
            <person name="Chen C."/>
            <person name="Yanf M."/>
            <person name="Daum C."/>
            <person name="Ng V."/>
            <person name="Clum A."/>
            <person name="Steindorff A."/>
            <person name="Ohm R."/>
            <person name="Martin F."/>
            <person name="Silar P."/>
            <person name="Natvig D."/>
            <person name="Lalanne C."/>
            <person name="Gautier V."/>
            <person name="Ament-Velasquez S.L."/>
            <person name="Kruys A."/>
            <person name="Hutchinson M.I."/>
            <person name="Powell A.J."/>
            <person name="Barry K."/>
            <person name="Miller A.N."/>
            <person name="Grigoriev I.V."/>
            <person name="Debuchy R."/>
            <person name="Gladieux P."/>
            <person name="Thoren M.H."/>
            <person name="Johannesson H."/>
        </authorList>
    </citation>
    <scope>NUCLEOTIDE SEQUENCE</scope>
    <source>
        <strain evidence="1">CBS 314.62</strain>
    </source>
</reference>
<protein>
    <submittedName>
        <fullName evidence="1">Uncharacterized protein</fullName>
    </submittedName>
</protein>
<organism evidence="1 2">
    <name type="scientific">Podospora appendiculata</name>
    <dbReference type="NCBI Taxonomy" id="314037"/>
    <lineage>
        <taxon>Eukaryota</taxon>
        <taxon>Fungi</taxon>
        <taxon>Dikarya</taxon>
        <taxon>Ascomycota</taxon>
        <taxon>Pezizomycotina</taxon>
        <taxon>Sordariomycetes</taxon>
        <taxon>Sordariomycetidae</taxon>
        <taxon>Sordariales</taxon>
        <taxon>Podosporaceae</taxon>
        <taxon>Podospora</taxon>
    </lineage>
</organism>
<comment type="caution">
    <text evidence="1">The sequence shown here is derived from an EMBL/GenBank/DDBJ whole genome shotgun (WGS) entry which is preliminary data.</text>
</comment>
<gene>
    <name evidence="1" type="ORF">B0T22DRAFT_437795</name>
</gene>
<dbReference type="AlphaFoldDB" id="A0AAE1CHX3"/>
<dbReference type="Proteomes" id="UP001270362">
    <property type="component" value="Unassembled WGS sequence"/>
</dbReference>
<evidence type="ECO:0000313" key="1">
    <source>
        <dbReference type="EMBL" id="KAK3694733.1"/>
    </source>
</evidence>
<dbReference type="EMBL" id="JAULSO010000001">
    <property type="protein sequence ID" value="KAK3694733.1"/>
    <property type="molecule type" value="Genomic_DNA"/>
</dbReference>
<sequence length="103" mass="11771">MCYIECYKDPYCRHRWARIVQPCWPGYGFTTCPTFFTGYARPQPVCFLAREEPCPACDLRGNYDRNQIRMVVRLRNGFRLGTGPSRIRASVAIWLAAGGKACA</sequence>
<accession>A0AAE1CHX3</accession>
<name>A0AAE1CHX3_9PEZI</name>
<reference evidence="1" key="1">
    <citation type="journal article" date="2023" name="Mol. Phylogenet. Evol.">
        <title>Genome-scale phylogeny and comparative genomics of the fungal order Sordariales.</title>
        <authorList>
            <person name="Hensen N."/>
            <person name="Bonometti L."/>
            <person name="Westerberg I."/>
            <person name="Brannstrom I.O."/>
            <person name="Guillou S."/>
            <person name="Cros-Aarteil S."/>
            <person name="Calhoun S."/>
            <person name="Haridas S."/>
            <person name="Kuo A."/>
            <person name="Mondo S."/>
            <person name="Pangilinan J."/>
            <person name="Riley R."/>
            <person name="LaButti K."/>
            <person name="Andreopoulos B."/>
            <person name="Lipzen A."/>
            <person name="Chen C."/>
            <person name="Yan M."/>
            <person name="Daum C."/>
            <person name="Ng V."/>
            <person name="Clum A."/>
            <person name="Steindorff A."/>
            <person name="Ohm R.A."/>
            <person name="Martin F."/>
            <person name="Silar P."/>
            <person name="Natvig D.O."/>
            <person name="Lalanne C."/>
            <person name="Gautier V."/>
            <person name="Ament-Velasquez S.L."/>
            <person name="Kruys A."/>
            <person name="Hutchinson M.I."/>
            <person name="Powell A.J."/>
            <person name="Barry K."/>
            <person name="Miller A.N."/>
            <person name="Grigoriev I.V."/>
            <person name="Debuchy R."/>
            <person name="Gladieux P."/>
            <person name="Hiltunen Thoren M."/>
            <person name="Johannesson H."/>
        </authorList>
    </citation>
    <scope>NUCLEOTIDE SEQUENCE</scope>
    <source>
        <strain evidence="1">CBS 314.62</strain>
    </source>
</reference>
<evidence type="ECO:0000313" key="2">
    <source>
        <dbReference type="Proteomes" id="UP001270362"/>
    </source>
</evidence>
<keyword evidence="2" id="KW-1185">Reference proteome</keyword>
<proteinExistence type="predicted"/>